<dbReference type="InterPro" id="IPR043444">
    <property type="entry name" value="TESPA1-like"/>
</dbReference>
<feature type="region of interest" description="Disordered" evidence="1">
    <location>
        <begin position="64"/>
        <end position="107"/>
    </location>
</feature>
<feature type="region of interest" description="Disordered" evidence="1">
    <location>
        <begin position="1169"/>
        <end position="1203"/>
    </location>
</feature>
<feature type="compositionally biased region" description="Polar residues" evidence="1">
    <location>
        <begin position="299"/>
        <end position="315"/>
    </location>
</feature>
<feature type="region of interest" description="Disordered" evidence="1">
    <location>
        <begin position="1"/>
        <end position="50"/>
    </location>
</feature>
<organism evidence="3 4">
    <name type="scientific">Strongylocentrotus purpuratus</name>
    <name type="common">Purple sea urchin</name>
    <dbReference type="NCBI Taxonomy" id="7668"/>
    <lineage>
        <taxon>Eukaryota</taxon>
        <taxon>Metazoa</taxon>
        <taxon>Echinodermata</taxon>
        <taxon>Eleutherozoa</taxon>
        <taxon>Echinozoa</taxon>
        <taxon>Echinoidea</taxon>
        <taxon>Euechinoidea</taxon>
        <taxon>Echinacea</taxon>
        <taxon>Camarodonta</taxon>
        <taxon>Echinidea</taxon>
        <taxon>Strongylocentrotidae</taxon>
        <taxon>Strongylocentrotus</taxon>
    </lineage>
</organism>
<evidence type="ECO:0000313" key="4">
    <source>
        <dbReference type="Proteomes" id="UP000007110"/>
    </source>
</evidence>
<feature type="compositionally biased region" description="Polar residues" evidence="1">
    <location>
        <begin position="1181"/>
        <end position="1194"/>
    </location>
</feature>
<dbReference type="InParanoid" id="A0A7M7N3T4"/>
<feature type="compositionally biased region" description="Low complexity" evidence="1">
    <location>
        <begin position="713"/>
        <end position="724"/>
    </location>
</feature>
<feature type="compositionally biased region" description="Basic and acidic residues" evidence="1">
    <location>
        <begin position="823"/>
        <end position="833"/>
    </location>
</feature>
<feature type="compositionally biased region" description="Low complexity" evidence="1">
    <location>
        <begin position="1"/>
        <end position="16"/>
    </location>
</feature>
<feature type="domain" description="ITPR-interacting" evidence="2">
    <location>
        <begin position="359"/>
        <end position="512"/>
    </location>
</feature>
<feature type="compositionally biased region" description="Polar residues" evidence="1">
    <location>
        <begin position="1235"/>
        <end position="1248"/>
    </location>
</feature>
<feature type="region of interest" description="Disordered" evidence="1">
    <location>
        <begin position="1235"/>
        <end position="1270"/>
    </location>
</feature>
<feature type="region of interest" description="Disordered" evidence="1">
    <location>
        <begin position="463"/>
        <end position="503"/>
    </location>
</feature>
<dbReference type="OrthoDB" id="6088188at2759"/>
<evidence type="ECO:0000256" key="1">
    <source>
        <dbReference type="SAM" id="MobiDB-lite"/>
    </source>
</evidence>
<feature type="compositionally biased region" description="Basic and acidic residues" evidence="1">
    <location>
        <begin position="569"/>
        <end position="584"/>
    </location>
</feature>
<name>A0A7M7N3T4_STRPU</name>
<reference evidence="3" key="2">
    <citation type="submission" date="2021-01" db="UniProtKB">
        <authorList>
            <consortium name="EnsemblMetazoa"/>
        </authorList>
    </citation>
    <scope>IDENTIFICATION</scope>
</reference>
<feature type="region of interest" description="Disordered" evidence="1">
    <location>
        <begin position="821"/>
        <end position="852"/>
    </location>
</feature>
<feature type="compositionally biased region" description="Basic residues" evidence="1">
    <location>
        <begin position="348"/>
        <end position="358"/>
    </location>
</feature>
<evidence type="ECO:0000313" key="3">
    <source>
        <dbReference type="EnsemblMetazoa" id="XP_030830740"/>
    </source>
</evidence>
<feature type="region of interest" description="Disordered" evidence="1">
    <location>
        <begin position="1481"/>
        <end position="1500"/>
    </location>
</feature>
<feature type="region of interest" description="Disordered" evidence="1">
    <location>
        <begin position="229"/>
        <end position="332"/>
    </location>
</feature>
<dbReference type="RefSeq" id="XP_030830740.1">
    <property type="nucleotide sequence ID" value="XM_030974880.1"/>
</dbReference>
<feature type="compositionally biased region" description="Basic residues" evidence="1">
    <location>
        <begin position="840"/>
        <end position="849"/>
    </location>
</feature>
<dbReference type="Proteomes" id="UP000007110">
    <property type="component" value="Unassembled WGS sequence"/>
</dbReference>
<feature type="compositionally biased region" description="Polar residues" evidence="1">
    <location>
        <begin position="17"/>
        <end position="33"/>
    </location>
</feature>
<reference evidence="4" key="1">
    <citation type="submission" date="2015-02" db="EMBL/GenBank/DDBJ databases">
        <title>Genome sequencing for Strongylocentrotus purpuratus.</title>
        <authorList>
            <person name="Murali S."/>
            <person name="Liu Y."/>
            <person name="Vee V."/>
            <person name="English A."/>
            <person name="Wang M."/>
            <person name="Skinner E."/>
            <person name="Han Y."/>
            <person name="Muzny D.M."/>
            <person name="Worley K.C."/>
            <person name="Gibbs R.A."/>
        </authorList>
    </citation>
    <scope>NUCLEOTIDE SEQUENCE</scope>
</reference>
<dbReference type="PANTHER" id="PTHR17469:SF15">
    <property type="entry name" value="ITPR-INTERACTING DOMAIN-CONTAINING PROTEIN"/>
    <property type="match status" value="1"/>
</dbReference>
<feature type="region of interest" description="Disordered" evidence="1">
    <location>
        <begin position="171"/>
        <end position="201"/>
    </location>
</feature>
<feature type="region of interest" description="Disordered" evidence="1">
    <location>
        <begin position="347"/>
        <end position="379"/>
    </location>
</feature>
<feature type="compositionally biased region" description="Low complexity" evidence="1">
    <location>
        <begin position="70"/>
        <end position="80"/>
    </location>
</feature>
<feature type="compositionally biased region" description="Polar residues" evidence="1">
    <location>
        <begin position="1316"/>
        <end position="1326"/>
    </location>
</feature>
<feature type="compositionally biased region" description="Low complexity" evidence="1">
    <location>
        <begin position="687"/>
        <end position="697"/>
    </location>
</feature>
<feature type="region of interest" description="Disordered" evidence="1">
    <location>
        <begin position="567"/>
        <end position="665"/>
    </location>
</feature>
<sequence>METCRSYGRTGSTTGTNVENDTNSFHGNATSNGRYRGRICSSVDEEQRPGETLQEYLDRHEALNGNTCHSSSRSTFRSGSELTSESDFMDERRNSNQSDTDVFLPSPQPEINEQRRILDQKRRELPPGHRSSKRVADYVNGLPIIPEPPAQEGVQSKGNIGQVKRQRIWSEGHERRRRFTESGSLSFAEGMTPQKHAASTSSSNLSMLSSLSSQSGSYAWFESGEDFDKTLLPWPEEPSSQPLPQQQPPSPRPMPTTEQMEQPTVGKHGWNDNYHTMRAVKLPPKPKGPAKEQAFPGSSLKSPSQWTRSSTTEGSAPTHETLPTPNKDKPLHRRMTNSDLIALATQHRQQHTTHRRRQNLLQMGTSNVSDSSDTDTSGQSYSSIDDLLIARHDPEEILLNLGFGGSPETDVLDRIPSRFLQKQSQARGISTHQFLSQMDELERGCGFSLVGGLRSLGSALRRSSRMSLSPTPPNITNKSVKVASEPQQKEPVKTEPHNVLPDDLNHNVETAVKSIEVIAETGRRVKGHRKLVQQSRVGDIVLTPVVESHQVCCETLRSEGQRVEVVTGSRRDVMPHRSASDRHNPSTTLKLQSGSAKLDKRTEREVGDEPSEARSPVREFNQEKGSVLKPRISQLSNTHSGAATGRGLQSREDSFEFEELSSEERLEDANGAIHTGEAALNNQGNLSRSDSTQSDSSGFADENIGCNEMDSPKSTSDDNTTITSDSKITQTSFDANTIELLDSGTATSHKITALTLSQESSQSLPSVTSLEDSPFDDAIVVTELPTSNSQRTRRCTYPATLDRRVEESGPKTVVEILSSLHTTSKELGKEDSKQGLPGPTRRKPPKLMKMKSVDPEGYGFKCTVESRGVQTQVEATVNALHERSCEVLHEVDEDILGQDGLSDGNVDHETKDDRPVQSVEEYSIPDGPCAQHVVEKCSAAIEKNCEEVCEGSEAAPIESKIIPICRSHEAHERLSIVPSHSTECLPVKSEQTSENEHQVRCDNIEINPAIPVVSESNIVQLSSQVTNKSLSENLSTCIKENISSIEHRSCDGAIVDGEEKGCWIERTLSEINLCEISSQTSSTVTDDVGTSLIKCQWERKLPFSVYSSSEFEVEDYEINRELDLNEMLKNKILDQQKDVEEVIHPVENEVFKTSSTFETSAISVVASNEVSSVEDIRHHSASSGETEQPITTQDTKSHDTMLPTESAEPSFALSEHLPHFDDTHPSTAQSTAPLDLVTSSAPNPSQDAVSDGRSENLEATSSEVKEGAVDVPKVPQQSFLEDASQPLSDCSKDTRIEMISKEEHCKAREELKALLSTQDYPSSSPLKSARSANHDEAVEDLKLLQRALGRYDRDLEELESWSSKLFQEVGFALSPEERSDLQSLSSVRHKIKDEIQSLEKNLLEKFQAVISRDTEHETKEESLWSPGLSQVMCQMVDLLKEQTSLRSFLDDLQALEYSTSPIPAWSARASSPKRRNLLADATHGGSVDESDDGNRSEGEADLTDEVASACGDLPFPQTLSQGELIEELQKAQSDLKKMKAQAKQDVVMAVREVRQSILSEVRREIHMESQLLQVQMQAKDIEIENLRSMVRELKETSLTMSGFETFFRQMARDKES</sequence>
<dbReference type="GeneID" id="575011"/>
<dbReference type="Pfam" id="PF14722">
    <property type="entry name" value="KRAP_IP3R_bind"/>
    <property type="match status" value="1"/>
</dbReference>
<feature type="compositionally biased region" description="Pro residues" evidence="1">
    <location>
        <begin position="245"/>
        <end position="254"/>
    </location>
</feature>
<dbReference type="SMART" id="SM01257">
    <property type="entry name" value="KRAP_IP3R_bind"/>
    <property type="match status" value="1"/>
</dbReference>
<dbReference type="EnsemblMetazoa" id="XM_030974880">
    <property type="protein sequence ID" value="XP_030830740"/>
    <property type="gene ID" value="LOC575011"/>
</dbReference>
<dbReference type="OMA" id="CAVKEMK"/>
<feature type="compositionally biased region" description="Low complexity" evidence="1">
    <location>
        <begin position="365"/>
        <end position="379"/>
    </location>
</feature>
<dbReference type="PANTHER" id="PTHR17469">
    <property type="entry name" value="SPERM SPECIFIC ANTIGEN 2-RELATED"/>
    <property type="match status" value="1"/>
</dbReference>
<accession>A0A7M7N3T4</accession>
<feature type="compositionally biased region" description="Low complexity" evidence="1">
    <location>
        <begin position="231"/>
        <end position="244"/>
    </location>
</feature>
<keyword evidence="4" id="KW-1185">Reference proteome</keyword>
<protein>
    <recommendedName>
        <fullName evidence="2">ITPR-interacting domain-containing protein</fullName>
    </recommendedName>
</protein>
<dbReference type="InterPro" id="IPR029325">
    <property type="entry name" value="ITPR-bd"/>
</dbReference>
<feature type="compositionally biased region" description="Basic and acidic residues" evidence="1">
    <location>
        <begin position="487"/>
        <end position="496"/>
    </location>
</feature>
<feature type="compositionally biased region" description="Polar residues" evidence="1">
    <location>
        <begin position="585"/>
        <end position="595"/>
    </location>
</feature>
<feature type="region of interest" description="Disordered" evidence="1">
    <location>
        <begin position="1316"/>
        <end position="1335"/>
    </location>
</feature>
<evidence type="ECO:0000259" key="2">
    <source>
        <dbReference type="SMART" id="SM01257"/>
    </source>
</evidence>
<dbReference type="KEGG" id="spu:575011"/>
<proteinExistence type="predicted"/>
<dbReference type="GO" id="GO:0005102">
    <property type="term" value="F:signaling receptor binding"/>
    <property type="evidence" value="ECO:0007669"/>
    <property type="project" value="InterPro"/>
</dbReference>
<feature type="region of interest" description="Disordered" evidence="1">
    <location>
        <begin position="678"/>
        <end position="724"/>
    </location>
</feature>
<feature type="compositionally biased region" description="Basic and acidic residues" evidence="1">
    <location>
        <begin position="597"/>
        <end position="622"/>
    </location>
</feature>